<accession>A0A068S1E7</accession>
<sequence>MGVNLLETDRQECYTIGMDWRGFSGLMYTVHKMGTIYVSKSLGDLLLTSNNSCKVLLAVLWRLTMVFPKIT</sequence>
<proteinExistence type="predicted"/>
<evidence type="ECO:0000313" key="1">
    <source>
        <dbReference type="EMBL" id="CDH56074.1"/>
    </source>
</evidence>
<dbReference type="AlphaFoldDB" id="A0A068S1E7"/>
<protein>
    <submittedName>
        <fullName evidence="1">Uncharacterized protein</fullName>
    </submittedName>
</protein>
<name>A0A068S1E7_9FUNG</name>
<keyword evidence="2" id="KW-1185">Reference proteome</keyword>
<dbReference type="VEuPathDB" id="FungiDB:LCOR_07159.1"/>
<reference evidence="1" key="1">
    <citation type="submission" date="2013-08" db="EMBL/GenBank/DDBJ databases">
        <title>Gene expansion shapes genome architecture in the human pathogen Lichtheimia corymbifera: an evolutionary genomics analysis in the ancient terrestrial Mucorales (Mucoromycotina).</title>
        <authorList>
            <person name="Schwartze V.U."/>
            <person name="Winter S."/>
            <person name="Shelest E."/>
            <person name="Marcet-Houben M."/>
            <person name="Horn F."/>
            <person name="Wehner S."/>
            <person name="Hoffmann K."/>
            <person name="Riege K."/>
            <person name="Sammeth M."/>
            <person name="Nowrousian M."/>
            <person name="Valiante V."/>
            <person name="Linde J."/>
            <person name="Jacobsen I.D."/>
            <person name="Marz M."/>
            <person name="Brakhage A.A."/>
            <person name="Gabaldon T."/>
            <person name="Bocker S."/>
            <person name="Voigt K."/>
        </authorList>
    </citation>
    <scope>NUCLEOTIDE SEQUENCE [LARGE SCALE GENOMIC DNA]</scope>
    <source>
        <strain evidence="1">FSU 9682</strain>
    </source>
</reference>
<gene>
    <name evidence="1" type="ORF">LCOR_07159.1</name>
</gene>
<dbReference type="EMBL" id="CBTN010000035">
    <property type="protein sequence ID" value="CDH56074.1"/>
    <property type="molecule type" value="Genomic_DNA"/>
</dbReference>
<dbReference type="Proteomes" id="UP000027586">
    <property type="component" value="Unassembled WGS sequence"/>
</dbReference>
<comment type="caution">
    <text evidence="1">The sequence shown here is derived from an EMBL/GenBank/DDBJ whole genome shotgun (WGS) entry which is preliminary data.</text>
</comment>
<organism evidence="1 2">
    <name type="scientific">Lichtheimia corymbifera JMRC:FSU:9682</name>
    <dbReference type="NCBI Taxonomy" id="1263082"/>
    <lineage>
        <taxon>Eukaryota</taxon>
        <taxon>Fungi</taxon>
        <taxon>Fungi incertae sedis</taxon>
        <taxon>Mucoromycota</taxon>
        <taxon>Mucoromycotina</taxon>
        <taxon>Mucoromycetes</taxon>
        <taxon>Mucorales</taxon>
        <taxon>Lichtheimiaceae</taxon>
        <taxon>Lichtheimia</taxon>
    </lineage>
</organism>
<evidence type="ECO:0000313" key="2">
    <source>
        <dbReference type="Proteomes" id="UP000027586"/>
    </source>
</evidence>